<gene>
    <name evidence="2" type="ORF">SAMN04488509_10972</name>
</gene>
<dbReference type="RefSeq" id="WP_143006680.1">
    <property type="nucleotide sequence ID" value="NZ_FNAG01000009.1"/>
</dbReference>
<dbReference type="STRING" id="265719.SAMN04488509_10972"/>
<evidence type="ECO:0000313" key="3">
    <source>
        <dbReference type="Proteomes" id="UP000199603"/>
    </source>
</evidence>
<reference evidence="2 3" key="1">
    <citation type="submission" date="2016-10" db="EMBL/GenBank/DDBJ databases">
        <authorList>
            <person name="de Groot N.N."/>
        </authorList>
    </citation>
    <scope>NUCLEOTIDE SEQUENCE [LARGE SCALE GENOMIC DNA]</scope>
    <source>
        <strain evidence="2 3">DSM 16957</strain>
    </source>
</reference>
<organism evidence="2 3">
    <name type="scientific">Aquimonas voraii</name>
    <dbReference type="NCBI Taxonomy" id="265719"/>
    <lineage>
        <taxon>Bacteria</taxon>
        <taxon>Pseudomonadati</taxon>
        <taxon>Pseudomonadota</taxon>
        <taxon>Gammaproteobacteria</taxon>
        <taxon>Lysobacterales</taxon>
        <taxon>Lysobacteraceae</taxon>
        <taxon>Aquimonas</taxon>
    </lineage>
</organism>
<dbReference type="AlphaFoldDB" id="A0A1G6YD17"/>
<keyword evidence="1" id="KW-0732">Signal</keyword>
<dbReference type="Proteomes" id="UP000199603">
    <property type="component" value="Unassembled WGS sequence"/>
</dbReference>
<feature type="signal peptide" evidence="1">
    <location>
        <begin position="1"/>
        <end position="24"/>
    </location>
</feature>
<evidence type="ECO:0008006" key="4">
    <source>
        <dbReference type="Google" id="ProtNLM"/>
    </source>
</evidence>
<evidence type="ECO:0000256" key="1">
    <source>
        <dbReference type="SAM" id="SignalP"/>
    </source>
</evidence>
<accession>A0A1G6YD17</accession>
<protein>
    <recommendedName>
        <fullName evidence="4">Dockerin domain-containing protein</fullName>
    </recommendedName>
</protein>
<evidence type="ECO:0000313" key="2">
    <source>
        <dbReference type="EMBL" id="SDD87627.1"/>
    </source>
</evidence>
<feature type="chain" id="PRO_5011700979" description="Dockerin domain-containing protein" evidence="1">
    <location>
        <begin position="25"/>
        <end position="281"/>
    </location>
</feature>
<proteinExistence type="predicted"/>
<name>A0A1G6YD17_9GAMM</name>
<dbReference type="OrthoDB" id="5801137at2"/>
<keyword evidence="3" id="KW-1185">Reference proteome</keyword>
<sequence>MKALTQSVLAAAMLMALPFASAEACNKNAWLGNQAAAAGALASGPELPAGNTNKIPRYSGKCAVKTSAGQFVTDNTPSAEATYRARFYVYTSTTGKFFTATASDDSAGAEIVGVSFDGSAFNFSGPSGLSGSAPAVPNRWYSIEILHQSGGAFSASVQGANATTASTVTGTSATGSVGSAAIGFIGAGSGSFVLDEFESTRSATTAIGRKCRGNANGTDTIISLADRIQIGNEINGAVTGTGVAIGQPDFNEDGIVSLADRTLVAQIISSNQGGTFCGGVN</sequence>
<dbReference type="EMBL" id="FNAG01000009">
    <property type="protein sequence ID" value="SDD87627.1"/>
    <property type="molecule type" value="Genomic_DNA"/>
</dbReference>